<dbReference type="Proteomes" id="UP000605986">
    <property type="component" value="Unassembled WGS sequence"/>
</dbReference>
<feature type="repeat" description="ANK" evidence="3">
    <location>
        <begin position="479"/>
        <end position="511"/>
    </location>
</feature>
<evidence type="ECO:0000256" key="3">
    <source>
        <dbReference type="PROSITE-ProRule" id="PRU00023"/>
    </source>
</evidence>
<sequence length="644" mass="71720">MDSTIRMISAQRYADALTTIETREDISFPGDIAALVRYRFPAARKALSQQLGESIAEKRRILLQRKLRIRRAPQAVSVPCENKDARLKPQAAIDQQAQCRESSGPTAIAGVTEASQPVPQALALRQLQAPSRRPITAEMSIFTTTQHDSFDYPPSPKVIQGQARVQCPFCFMALEQRSSEAESLAIWKNHVDEHIMPYICIFPECAISLVSFVSRQEWLEHMEAVHSTDWLRKVHITTWYCKTGHKSPLTFESELELREHMLDPVSHPGKTPPTEAQLDVLYSGRRQRIQRDEFVCPLCEQIPEEARKLKTACADPIQVYNSVVDHVASHLKSLSLMAIPSFGDADDGAANHDENSSVFTEDSLRRPLNADSLPLLPSGQDTRRGSPLPAGDWSSFRHDIISRNIQEGWDDEFVGYKQPDEPSEPSGHEWLEQWHQWKDELDNDFKDSALAWASSKGYEGTVKLLLENGTRVDAAYQVNGRTPLSWAASGGHEDVVEYLIDAGSDIDSADARFGRTSLNWAALRNQAGVVRLLLQSGAQVDAVDKSHRTPLSWASEKGHAAVVDLLLKSGAEIEARDPRHEQTPLSLAAAKGHENVVQLLLAKNAKVGATDSKGWTALNWAIDQGHHRVINLFVSYDAERSCVS</sequence>
<dbReference type="PANTHER" id="PTHR24171">
    <property type="entry name" value="ANKYRIN REPEAT DOMAIN-CONTAINING PROTEIN 39-RELATED"/>
    <property type="match status" value="1"/>
</dbReference>
<dbReference type="PROSITE" id="PS50297">
    <property type="entry name" value="ANK_REP_REGION"/>
    <property type="match status" value="4"/>
</dbReference>
<evidence type="ECO:0000256" key="4">
    <source>
        <dbReference type="SAM" id="MobiDB-lite"/>
    </source>
</evidence>
<dbReference type="SMART" id="SM00248">
    <property type="entry name" value="ANK"/>
    <property type="match status" value="6"/>
</dbReference>
<comment type="caution">
    <text evidence="5">The sequence shown here is derived from an EMBL/GenBank/DDBJ whole genome shotgun (WGS) entry which is preliminary data.</text>
</comment>
<dbReference type="Pfam" id="PF00023">
    <property type="entry name" value="Ank"/>
    <property type="match status" value="2"/>
</dbReference>
<name>A0A8H4NX00_9HYPO</name>
<dbReference type="InterPro" id="IPR002110">
    <property type="entry name" value="Ankyrin_rpt"/>
</dbReference>
<dbReference type="EMBL" id="JAADJG010000327">
    <property type="protein sequence ID" value="KAF4448623.1"/>
    <property type="molecule type" value="Genomic_DNA"/>
</dbReference>
<keyword evidence="1" id="KW-0677">Repeat</keyword>
<reference evidence="5" key="1">
    <citation type="submission" date="2020-01" db="EMBL/GenBank/DDBJ databases">
        <title>Identification and distribution of gene clusters putatively required for synthesis of sphingolipid metabolism inhibitors in phylogenetically diverse species of the filamentous fungus Fusarium.</title>
        <authorList>
            <person name="Kim H.-S."/>
            <person name="Busman M."/>
            <person name="Brown D.W."/>
            <person name="Divon H."/>
            <person name="Uhlig S."/>
            <person name="Proctor R.H."/>
        </authorList>
    </citation>
    <scope>NUCLEOTIDE SEQUENCE</scope>
    <source>
        <strain evidence="5">NRRL 53441</strain>
    </source>
</reference>
<gene>
    <name evidence="5" type="ORF">F53441_7999</name>
</gene>
<feature type="region of interest" description="Disordered" evidence="4">
    <location>
        <begin position="370"/>
        <end position="391"/>
    </location>
</feature>
<dbReference type="SUPFAM" id="SSF48403">
    <property type="entry name" value="Ankyrin repeat"/>
    <property type="match status" value="1"/>
</dbReference>
<dbReference type="InterPro" id="IPR036770">
    <property type="entry name" value="Ankyrin_rpt-contain_sf"/>
</dbReference>
<evidence type="ECO:0000256" key="2">
    <source>
        <dbReference type="ARBA" id="ARBA00023043"/>
    </source>
</evidence>
<organism evidence="5 6">
    <name type="scientific">Fusarium austroafricanum</name>
    <dbReference type="NCBI Taxonomy" id="2364996"/>
    <lineage>
        <taxon>Eukaryota</taxon>
        <taxon>Fungi</taxon>
        <taxon>Dikarya</taxon>
        <taxon>Ascomycota</taxon>
        <taxon>Pezizomycotina</taxon>
        <taxon>Sordariomycetes</taxon>
        <taxon>Hypocreomycetidae</taxon>
        <taxon>Hypocreales</taxon>
        <taxon>Nectriaceae</taxon>
        <taxon>Fusarium</taxon>
        <taxon>Fusarium concolor species complex</taxon>
    </lineage>
</organism>
<evidence type="ECO:0000313" key="5">
    <source>
        <dbReference type="EMBL" id="KAF4448623.1"/>
    </source>
</evidence>
<dbReference type="PRINTS" id="PR01415">
    <property type="entry name" value="ANKYRIN"/>
</dbReference>
<feature type="repeat" description="ANK" evidence="3">
    <location>
        <begin position="580"/>
        <end position="612"/>
    </location>
</feature>
<protein>
    <submittedName>
        <fullName evidence="5">Transcription factor Zn, C2H2</fullName>
    </submittedName>
</protein>
<dbReference type="AlphaFoldDB" id="A0A8H4NX00"/>
<evidence type="ECO:0000256" key="1">
    <source>
        <dbReference type="ARBA" id="ARBA00022737"/>
    </source>
</evidence>
<dbReference type="OrthoDB" id="20872at2759"/>
<dbReference type="Pfam" id="PF12796">
    <property type="entry name" value="Ank_2"/>
    <property type="match status" value="2"/>
</dbReference>
<proteinExistence type="predicted"/>
<evidence type="ECO:0000313" key="6">
    <source>
        <dbReference type="Proteomes" id="UP000605986"/>
    </source>
</evidence>
<feature type="repeat" description="ANK" evidence="3">
    <location>
        <begin position="513"/>
        <end position="545"/>
    </location>
</feature>
<feature type="repeat" description="ANK" evidence="3">
    <location>
        <begin position="546"/>
        <end position="578"/>
    </location>
</feature>
<dbReference type="PROSITE" id="PS50088">
    <property type="entry name" value="ANK_REPEAT"/>
    <property type="match status" value="4"/>
</dbReference>
<dbReference type="Gene3D" id="1.25.40.20">
    <property type="entry name" value="Ankyrin repeat-containing domain"/>
    <property type="match status" value="2"/>
</dbReference>
<keyword evidence="2 3" id="KW-0040">ANK repeat</keyword>
<accession>A0A8H4NX00</accession>
<keyword evidence="6" id="KW-1185">Reference proteome</keyword>